<name>C8PJ98_9BACT</name>
<organism evidence="2 3">
    <name type="scientific">Campylobacter gracilis RM3268</name>
    <dbReference type="NCBI Taxonomy" id="553220"/>
    <lineage>
        <taxon>Bacteria</taxon>
        <taxon>Pseudomonadati</taxon>
        <taxon>Campylobacterota</taxon>
        <taxon>Epsilonproteobacteria</taxon>
        <taxon>Campylobacterales</taxon>
        <taxon>Campylobacteraceae</taxon>
        <taxon>Campylobacter</taxon>
    </lineage>
</organism>
<evidence type="ECO:0000256" key="1">
    <source>
        <dbReference type="SAM" id="MobiDB-lite"/>
    </source>
</evidence>
<reference evidence="2 3" key="1">
    <citation type="submission" date="2009-07" db="EMBL/GenBank/DDBJ databases">
        <authorList>
            <person name="Madupu R."/>
            <person name="Sebastian Y."/>
            <person name="Durkin A.S."/>
            <person name="Torralba M."/>
            <person name="Methe B."/>
            <person name="Sutton G.G."/>
            <person name="Strausberg R.L."/>
            <person name="Nelson K.E."/>
        </authorList>
    </citation>
    <scope>NUCLEOTIDE SEQUENCE [LARGE SCALE GENOMIC DNA]</scope>
    <source>
        <strain evidence="2 3">RM3268</strain>
    </source>
</reference>
<accession>C8PJ98</accession>
<evidence type="ECO:0000313" key="2">
    <source>
        <dbReference type="EMBL" id="EEV17003.1"/>
    </source>
</evidence>
<feature type="compositionally biased region" description="Basic and acidic residues" evidence="1">
    <location>
        <begin position="115"/>
        <end position="127"/>
    </location>
</feature>
<proteinExistence type="predicted"/>
<feature type="compositionally biased region" description="Low complexity" evidence="1">
    <location>
        <begin position="144"/>
        <end position="156"/>
    </location>
</feature>
<dbReference type="AlphaFoldDB" id="C8PJ98"/>
<comment type="caution">
    <text evidence="2">The sequence shown here is derived from an EMBL/GenBank/DDBJ whole genome shotgun (WGS) entry which is preliminary data.</text>
</comment>
<gene>
    <name evidence="2" type="ORF">CAMGR0001_1297</name>
</gene>
<keyword evidence="3" id="KW-1185">Reference proteome</keyword>
<sequence length="202" mass="21650">MSYKQMLLRYASVSAARIELKTIAPPKFADSADADICYTYEVNLKNGLFAADELVFLQLEDEEYYFKISPASDIADGLPNTARGKTAESMSGEAAGATARDTVVATVANGAENRASGDEARAERSPDVARNINAEAPDETTCKTAGATTSEAADEAASGATKEIASERAGAAPCEYKVYVRDYAEGEDRLFADDFYGFLEKF</sequence>
<evidence type="ECO:0000313" key="3">
    <source>
        <dbReference type="Proteomes" id="UP000005709"/>
    </source>
</evidence>
<dbReference type="EMBL" id="ACYG01000027">
    <property type="protein sequence ID" value="EEV17003.1"/>
    <property type="molecule type" value="Genomic_DNA"/>
</dbReference>
<feature type="region of interest" description="Disordered" evidence="1">
    <location>
        <begin position="110"/>
        <end position="156"/>
    </location>
</feature>
<dbReference type="eggNOG" id="ENOG5032PFE">
    <property type="taxonomic scope" value="Bacteria"/>
</dbReference>
<dbReference type="Proteomes" id="UP000005709">
    <property type="component" value="Unassembled WGS sequence"/>
</dbReference>
<protein>
    <submittedName>
        <fullName evidence="2">Uncharacterized protein</fullName>
    </submittedName>
</protein>
<dbReference type="RefSeq" id="WP_005871930.1">
    <property type="nucleotide sequence ID" value="NZ_ACYG01000027.1"/>
</dbReference>